<gene>
    <name evidence="1" type="ORF">B4N89_02515</name>
</gene>
<dbReference type="EMBL" id="MWQN01000001">
    <property type="protein sequence ID" value="OPC79970.1"/>
    <property type="molecule type" value="Genomic_DNA"/>
</dbReference>
<evidence type="ECO:0000313" key="1">
    <source>
        <dbReference type="EMBL" id="OPC79970.1"/>
    </source>
</evidence>
<comment type="caution">
    <text evidence="1">The sequence shown here is derived from an EMBL/GenBank/DDBJ whole genome shotgun (WGS) entry which is preliminary data.</text>
</comment>
<dbReference type="STRING" id="159449.B4N89_02515"/>
<dbReference type="AlphaFoldDB" id="A0A1T3NTF8"/>
<sequence length="63" mass="6908">MAAPRDYSRAALTAQLGVEVMAHLDQLAAASPDPHPDEVAMLRRLFQRPIQRRARAERAATAA</sequence>
<keyword evidence="2" id="KW-1185">Reference proteome</keyword>
<dbReference type="Proteomes" id="UP000190037">
    <property type="component" value="Unassembled WGS sequence"/>
</dbReference>
<accession>A0A1T3NTF8</accession>
<dbReference type="RefSeq" id="WP_078974237.1">
    <property type="nucleotide sequence ID" value="NZ_MWQN01000001.1"/>
</dbReference>
<name>A0A1T3NTF8_9ACTN</name>
<proteinExistence type="predicted"/>
<organism evidence="1 2">
    <name type="scientific">Embleya scabrispora</name>
    <dbReference type="NCBI Taxonomy" id="159449"/>
    <lineage>
        <taxon>Bacteria</taxon>
        <taxon>Bacillati</taxon>
        <taxon>Actinomycetota</taxon>
        <taxon>Actinomycetes</taxon>
        <taxon>Kitasatosporales</taxon>
        <taxon>Streptomycetaceae</taxon>
        <taxon>Embleya</taxon>
    </lineage>
</organism>
<protein>
    <submittedName>
        <fullName evidence="1">Uncharacterized protein</fullName>
    </submittedName>
</protein>
<evidence type="ECO:0000313" key="2">
    <source>
        <dbReference type="Proteomes" id="UP000190037"/>
    </source>
</evidence>
<reference evidence="1 2" key="1">
    <citation type="submission" date="2017-03" db="EMBL/GenBank/DDBJ databases">
        <title>Draft genome sequence of Streptomyces scabrisporus NF3, endophyte isolated from Amphipterygium adstringens.</title>
        <authorList>
            <person name="Vazquez M."/>
            <person name="Ceapa C.D."/>
            <person name="Rodriguez Luna D."/>
            <person name="Sanchez Esquivel S."/>
        </authorList>
    </citation>
    <scope>NUCLEOTIDE SEQUENCE [LARGE SCALE GENOMIC DNA]</scope>
    <source>
        <strain evidence="1 2">NF3</strain>
    </source>
</reference>
<dbReference type="OrthoDB" id="4330569at2"/>